<name>A0AAI9EBF3_9PEZI</name>
<dbReference type="Pfam" id="PF13602">
    <property type="entry name" value="ADH_zinc_N_2"/>
    <property type="match status" value="1"/>
</dbReference>
<protein>
    <submittedName>
        <fullName evidence="1">Uncharacterized protein</fullName>
    </submittedName>
</protein>
<evidence type="ECO:0000313" key="2">
    <source>
        <dbReference type="Proteomes" id="UP001296104"/>
    </source>
</evidence>
<proteinExistence type="predicted"/>
<comment type="caution">
    <text evidence="1">The sequence shown here is derived from an EMBL/GenBank/DDBJ whole genome shotgun (WGS) entry which is preliminary data.</text>
</comment>
<evidence type="ECO:0000313" key="1">
    <source>
        <dbReference type="EMBL" id="CAK4031866.1"/>
    </source>
</evidence>
<accession>A0AAI9EBF3</accession>
<dbReference type="AlphaFoldDB" id="A0AAI9EBF3"/>
<keyword evidence="2" id="KW-1185">Reference proteome</keyword>
<gene>
    <name evidence="1" type="ORF">LECACI_7A007024</name>
</gene>
<reference evidence="1" key="1">
    <citation type="submission" date="2023-11" db="EMBL/GenBank/DDBJ databases">
        <authorList>
            <person name="Alioto T."/>
            <person name="Alioto T."/>
            <person name="Gomez Garrido J."/>
        </authorList>
    </citation>
    <scope>NUCLEOTIDE SEQUENCE</scope>
</reference>
<dbReference type="Proteomes" id="UP001296104">
    <property type="component" value="Unassembled WGS sequence"/>
</dbReference>
<organism evidence="1 2">
    <name type="scientific">Lecanosticta acicola</name>
    <dbReference type="NCBI Taxonomy" id="111012"/>
    <lineage>
        <taxon>Eukaryota</taxon>
        <taxon>Fungi</taxon>
        <taxon>Dikarya</taxon>
        <taxon>Ascomycota</taxon>
        <taxon>Pezizomycotina</taxon>
        <taxon>Dothideomycetes</taxon>
        <taxon>Dothideomycetidae</taxon>
        <taxon>Mycosphaerellales</taxon>
        <taxon>Mycosphaerellaceae</taxon>
        <taxon>Lecanosticta</taxon>
    </lineage>
</organism>
<sequence>MAIDLPTIRHACIFPLRAPICRKSRIQSLSGRRLEQQRRIVITTKRRKDSATTEMLQGNGSDHVVFEDGWLTSERVLERFPRGTSLTVYGERTFEPKNLTLDQLVQQIENGSLIVKLSRVFHMDRIVEAHECLENNEGLGKIVERPRGMQA</sequence>
<dbReference type="Gene3D" id="3.90.180.10">
    <property type="entry name" value="Medium-chain alcohol dehydrogenases, catalytic domain"/>
    <property type="match status" value="1"/>
</dbReference>
<dbReference type="EMBL" id="CAVMBE010000054">
    <property type="protein sequence ID" value="CAK4031866.1"/>
    <property type="molecule type" value="Genomic_DNA"/>
</dbReference>
<dbReference type="Gene3D" id="3.40.50.720">
    <property type="entry name" value="NAD(P)-binding Rossmann-like Domain"/>
    <property type="match status" value="1"/>
</dbReference>